<feature type="compositionally biased region" description="Basic and acidic residues" evidence="1">
    <location>
        <begin position="1490"/>
        <end position="1506"/>
    </location>
</feature>
<proteinExistence type="predicted"/>
<protein>
    <submittedName>
        <fullName evidence="2">Uncharacterized protein</fullName>
    </submittedName>
</protein>
<reference evidence="2 3" key="1">
    <citation type="submission" date="2017-06" db="EMBL/GenBank/DDBJ databases">
        <authorList>
            <consortium name="Pathogen Informatics"/>
        </authorList>
    </citation>
    <scope>NUCLEOTIDE SEQUENCE [LARGE SCALE GENOMIC DNA]</scope>
    <source>
        <strain evidence="2 3">NCTC13015</strain>
    </source>
</reference>
<accession>A0A239Y212</accession>
<name>A0A239Y212_9CORY</name>
<gene>
    <name evidence="2" type="ORF">SAMEA4535761_00083</name>
</gene>
<dbReference type="Proteomes" id="UP000215374">
    <property type="component" value="Chromosome 1"/>
</dbReference>
<organism evidence="2 3">
    <name type="scientific">Corynebacterium imitans</name>
    <dbReference type="NCBI Taxonomy" id="156978"/>
    <lineage>
        <taxon>Bacteria</taxon>
        <taxon>Bacillati</taxon>
        <taxon>Actinomycetota</taxon>
        <taxon>Actinomycetes</taxon>
        <taxon>Mycobacteriales</taxon>
        <taxon>Corynebacteriaceae</taxon>
        <taxon>Corynebacterium</taxon>
    </lineage>
</organism>
<evidence type="ECO:0000256" key="1">
    <source>
        <dbReference type="SAM" id="MobiDB-lite"/>
    </source>
</evidence>
<evidence type="ECO:0000313" key="3">
    <source>
        <dbReference type="Proteomes" id="UP000215374"/>
    </source>
</evidence>
<feature type="region of interest" description="Disordered" evidence="1">
    <location>
        <begin position="1478"/>
        <end position="1506"/>
    </location>
</feature>
<evidence type="ECO:0000313" key="2">
    <source>
        <dbReference type="EMBL" id="SNV52702.1"/>
    </source>
</evidence>
<sequence length="1506" mass="166259">MQNANLKKRIMAALISGVLATGTTAVIVPEASAADQMIVEAYQRLDEASLRQFEIEQSKLAKRYPKWTQPVQVLSTNQGPGWCIDWGIDSSWNNPDGFEVRKLTGQSGRVGQGYAIDENIRIASITLTKQMLTDFKQWEETSSSSLEKDIQTKNRYLQALLGNNPSELNGVRELIHDRDLIKFQNLTGFSITRVQNPSDGVNYRLVPNQSKLDDMKKKIGPNEFVTVLVPKNYNWNMNKRKEWTFQRLITIYQPGLDLSWQPKPDYDFSTTVTETPKETLTEVTTMPEHVTTVTEPGKPTTKTIVTEEPTTVTRTSTLPAFTTVTTVTEPDEVVTTTKTHPAKTTEVVRTENGTPVTETKTITPEPEIVTETKKGGVKTVTSTVTDTTVTETVPGEKKTVTQVETPEVTTTRTVPAGETTVTKTVAGEPTTVTVNKDSKYYTEKVYESIKEVYEYYQFAGFTKEEKSKVIELDKRISGSWSFRITEGSEYVIVERGEKDGQLIVTPRPGIDGEHKVTIVVTDDQGREHVYRLTINNTVNIDESINVKVNNFFYNINTGGEGDRFKVLKYNEGETWKKVKGGELVEVKDDGKGSLTVTPKDGVTSGEVIVTITDKQGNERENIITIENKESKYDVTRTILNTSVGFVEYRGGDFKIIEGEDVLDIKQVEVNGEKVWKIVPKVEEGSARVVFTDKDGVEYTFTFEVVKDPNGGPKVVQHNINYTGNVEIERREDYRYEVVKGDHLLNEEQLNIEETTRETDGKKVWQITPNKDDLKLKEEGGTAVINIKDSEDRLVGIFTVNIERDVTGDVEKVTREREVADRSTVNVFLGDNENNYFAVEPLDGTNLGDFFKEPEKYAGKEIKDNLQLKFKPGAEGKFKVTEYIWRVGEDKIVRDEKGNVVEHIKGKKEPVPITEYVYTVKPFQPSESTYTITADNEVDLQGKKLYVTEGQKLLESIPTDGESKFKLVPKADANGKVVIENRTDDGFVFERYILNITPGRAASKDNVIEKTMTWSGVARINKEEGHTYKFVSAKDAKGNDVDGNDLVRVKEENGEFVVSGRAGKTGTVTIAVSDNRGVYATYKLTINEAEGARVYDYQISTNAEFRATLVEKSNQFVVIDGGEYLETPNNDGNQWTVKPKQSGVGKTATVEEWDQDGNVLNTYNLKIVQGATSGSRHLRDYLIVGQAKAYEPISEGNTFKVVQGADHVNTGKDDKGNFTLTPKSGTDNKTVVTEEYDKDGILVRTITSLIIPESLTSNGAFLGDNRDVAKIIRDEKTGQITVVFDKEGGDVAIAEGSELVDQSRDGNNIILTPKQGANGTVIFIPVLEGSQNKSASEVKVRVNTSNNQGGGNVNVGSSDPKCIASLVGLASPLLLLIPLGILSQVHIPGLEGVRGQLNAAIKQANDRIQQGLGIYDRDRAQRAAGVQGAFAIENSQMIGIAAGGLGLITAGLLIGDAVLRACGQQEATSSYQLGKATDNETLMYGSSGKPAESEAAKPEDEKAADEK</sequence>
<dbReference type="EMBL" id="LT906467">
    <property type="protein sequence ID" value="SNV52702.1"/>
    <property type="molecule type" value="Genomic_DNA"/>
</dbReference>